<evidence type="ECO:0000256" key="1">
    <source>
        <dbReference type="SAM" id="Phobius"/>
    </source>
</evidence>
<dbReference type="Proteomes" id="UP000075884">
    <property type="component" value="Unassembled WGS sequence"/>
</dbReference>
<feature type="transmembrane region" description="Helical" evidence="1">
    <location>
        <begin position="39"/>
        <end position="57"/>
    </location>
</feature>
<dbReference type="AlphaFoldDB" id="A0A182NXC1"/>
<evidence type="ECO:0000313" key="2">
    <source>
        <dbReference type="EnsemblMetazoa" id="ADIR014504-PA"/>
    </source>
</evidence>
<evidence type="ECO:0000313" key="3">
    <source>
        <dbReference type="Proteomes" id="UP000075884"/>
    </source>
</evidence>
<dbReference type="EnsemblMetazoa" id="ADIR014504-RA">
    <property type="protein sequence ID" value="ADIR014504-PA"/>
    <property type="gene ID" value="ADIR014504"/>
</dbReference>
<proteinExistence type="predicted"/>
<keyword evidence="1" id="KW-0812">Transmembrane</keyword>
<reference evidence="3" key="1">
    <citation type="submission" date="2013-03" db="EMBL/GenBank/DDBJ databases">
        <title>The Genome Sequence of Anopheles dirus WRAIR2.</title>
        <authorList>
            <consortium name="The Broad Institute Genomics Platform"/>
            <person name="Neafsey D.E."/>
            <person name="Walton C."/>
            <person name="Walker B."/>
            <person name="Young S.K."/>
            <person name="Zeng Q."/>
            <person name="Gargeya S."/>
            <person name="Fitzgerald M."/>
            <person name="Haas B."/>
            <person name="Abouelleil A."/>
            <person name="Allen A.W."/>
            <person name="Alvarado L."/>
            <person name="Arachchi H.M."/>
            <person name="Berlin A.M."/>
            <person name="Chapman S.B."/>
            <person name="Gainer-Dewar J."/>
            <person name="Goldberg J."/>
            <person name="Griggs A."/>
            <person name="Gujja S."/>
            <person name="Hansen M."/>
            <person name="Howarth C."/>
            <person name="Imamovic A."/>
            <person name="Ireland A."/>
            <person name="Larimer J."/>
            <person name="McCowan C."/>
            <person name="Murphy C."/>
            <person name="Pearson M."/>
            <person name="Poon T.W."/>
            <person name="Priest M."/>
            <person name="Roberts A."/>
            <person name="Saif S."/>
            <person name="Shea T."/>
            <person name="Sisk P."/>
            <person name="Sykes S."/>
            <person name="Wortman J."/>
            <person name="Nusbaum C."/>
            <person name="Birren B."/>
        </authorList>
    </citation>
    <scope>NUCLEOTIDE SEQUENCE [LARGE SCALE GENOMIC DNA]</scope>
    <source>
        <strain evidence="3">WRAIR2</strain>
    </source>
</reference>
<keyword evidence="1" id="KW-1133">Transmembrane helix</keyword>
<protein>
    <submittedName>
        <fullName evidence="2">Uncharacterized protein</fullName>
    </submittedName>
</protein>
<accession>A0A182NXC1</accession>
<name>A0A182NXC1_9DIPT</name>
<keyword evidence="3" id="KW-1185">Reference proteome</keyword>
<sequence>ILRVKKTPVRKSQLSYYSLGDRCLKRNISSWCSCERKQLIFLFWVVFFFVNGTVYFHRAVSAACRDHVVKHFVATTRSL</sequence>
<keyword evidence="1" id="KW-0472">Membrane</keyword>
<reference evidence="2" key="2">
    <citation type="submission" date="2020-05" db="UniProtKB">
        <authorList>
            <consortium name="EnsemblMetazoa"/>
        </authorList>
    </citation>
    <scope>IDENTIFICATION</scope>
    <source>
        <strain evidence="2">WRAIR2</strain>
    </source>
</reference>
<organism evidence="2 3">
    <name type="scientific">Anopheles dirus</name>
    <dbReference type="NCBI Taxonomy" id="7168"/>
    <lineage>
        <taxon>Eukaryota</taxon>
        <taxon>Metazoa</taxon>
        <taxon>Ecdysozoa</taxon>
        <taxon>Arthropoda</taxon>
        <taxon>Hexapoda</taxon>
        <taxon>Insecta</taxon>
        <taxon>Pterygota</taxon>
        <taxon>Neoptera</taxon>
        <taxon>Endopterygota</taxon>
        <taxon>Diptera</taxon>
        <taxon>Nematocera</taxon>
        <taxon>Culicoidea</taxon>
        <taxon>Culicidae</taxon>
        <taxon>Anophelinae</taxon>
        <taxon>Anopheles</taxon>
    </lineage>
</organism>
<dbReference type="VEuPathDB" id="VectorBase:ADIR014504"/>